<keyword evidence="2 3" id="KW-0694">RNA-binding</keyword>
<dbReference type="InterPro" id="IPR012340">
    <property type="entry name" value="NA-bd_OB-fold"/>
</dbReference>
<feature type="region of interest" description="Disordered" evidence="4">
    <location>
        <begin position="166"/>
        <end position="205"/>
    </location>
</feature>
<dbReference type="PANTHER" id="PTHR11586">
    <property type="entry name" value="TRNA-AMINOACYLATION COFACTOR ARC1 FAMILY MEMBER"/>
    <property type="match status" value="1"/>
</dbReference>
<dbReference type="InterPro" id="IPR051270">
    <property type="entry name" value="Tyrosine-tRNA_ligase_regulator"/>
</dbReference>
<name>A0AAV9IRQ9_CYACA</name>
<feature type="domain" description="TRNA-binding" evidence="5">
    <location>
        <begin position="219"/>
        <end position="323"/>
    </location>
</feature>
<dbReference type="InterPro" id="IPR002547">
    <property type="entry name" value="tRNA-bd_dom"/>
</dbReference>
<protein>
    <recommendedName>
        <fullName evidence="5">tRNA-binding domain-containing protein</fullName>
    </recommendedName>
</protein>
<gene>
    <name evidence="6" type="ORF">CDCA_CDCA03G1057</name>
</gene>
<dbReference type="Pfam" id="PF01588">
    <property type="entry name" value="tRNA_bind"/>
    <property type="match status" value="1"/>
</dbReference>
<proteinExistence type="predicted"/>
<evidence type="ECO:0000256" key="4">
    <source>
        <dbReference type="SAM" id="MobiDB-lite"/>
    </source>
</evidence>
<evidence type="ECO:0000256" key="3">
    <source>
        <dbReference type="PROSITE-ProRule" id="PRU00209"/>
    </source>
</evidence>
<dbReference type="GO" id="GO:0017102">
    <property type="term" value="C:methionyl glutamyl tRNA synthetase complex"/>
    <property type="evidence" value="ECO:0007669"/>
    <property type="project" value="TreeGrafter"/>
</dbReference>
<dbReference type="CDD" id="cd02799">
    <property type="entry name" value="tRNA_bind_EMAP-II_like"/>
    <property type="match status" value="1"/>
</dbReference>
<dbReference type="AlphaFoldDB" id="A0AAV9IRQ9"/>
<feature type="compositionally biased region" description="Basic and acidic residues" evidence="4">
    <location>
        <begin position="166"/>
        <end position="179"/>
    </location>
</feature>
<sequence length="388" mass="42444">MALVPADAYTDWITLCEAISECDEETGGQRLVEVGRAAVPSTSVLWGGAGGSERRKFVESLAGNLVEHAGDMNGFVESVLVPVLSKGERTFLCGAAVSAVDVLLARAITEVMRGRAVSADERELWRWFDLMQNLLARYGKRENVQLVPVPASFEGRENLIEAEEQAERQRQQKTDKEAEQLVEAEAQTERQRQKKADKEAKKLARKLNTAADITAERSDLSRVDIRVGEIVSARPHPDADALYVEEIDLGPELGRRTVCSGLRRHIPDAQQLLGPCVVVANLKPVNMRGIASQAMVLCATSSDGATVELVQPPPNAAPGARVYFPGTDADERAVPDAVLPPKKKIFERVAEHLHTADDASCEARYDDRPFTTREGTCRAPTVRNGTIR</sequence>
<comment type="caution">
    <text evidence="6">The sequence shown here is derived from an EMBL/GenBank/DDBJ whole genome shotgun (WGS) entry which is preliminary data.</text>
</comment>
<dbReference type="Gene3D" id="2.40.50.140">
    <property type="entry name" value="Nucleic acid-binding proteins"/>
    <property type="match status" value="1"/>
</dbReference>
<evidence type="ECO:0000256" key="2">
    <source>
        <dbReference type="ARBA" id="ARBA00022884"/>
    </source>
</evidence>
<dbReference type="EMBL" id="JANCYW010000003">
    <property type="protein sequence ID" value="KAK4535032.1"/>
    <property type="molecule type" value="Genomic_DNA"/>
</dbReference>
<keyword evidence="7" id="KW-1185">Reference proteome</keyword>
<dbReference type="InterPro" id="IPR036282">
    <property type="entry name" value="Glutathione-S-Trfase_C_sf"/>
</dbReference>
<keyword evidence="1 3" id="KW-0820">tRNA-binding</keyword>
<evidence type="ECO:0000256" key="1">
    <source>
        <dbReference type="ARBA" id="ARBA00022555"/>
    </source>
</evidence>
<evidence type="ECO:0000313" key="6">
    <source>
        <dbReference type="EMBL" id="KAK4535032.1"/>
    </source>
</evidence>
<dbReference type="PANTHER" id="PTHR11586:SF33">
    <property type="entry name" value="AMINOACYL TRNA SYNTHASE COMPLEX-INTERACTING MULTIFUNCTIONAL PROTEIN 1"/>
    <property type="match status" value="1"/>
</dbReference>
<evidence type="ECO:0000313" key="7">
    <source>
        <dbReference type="Proteomes" id="UP001301350"/>
    </source>
</evidence>
<feature type="compositionally biased region" description="Basic and acidic residues" evidence="4">
    <location>
        <begin position="187"/>
        <end position="202"/>
    </location>
</feature>
<dbReference type="SUPFAM" id="SSF50249">
    <property type="entry name" value="Nucleic acid-binding proteins"/>
    <property type="match status" value="1"/>
</dbReference>
<organism evidence="6 7">
    <name type="scientific">Cyanidium caldarium</name>
    <name type="common">Red alga</name>
    <dbReference type="NCBI Taxonomy" id="2771"/>
    <lineage>
        <taxon>Eukaryota</taxon>
        <taxon>Rhodophyta</taxon>
        <taxon>Bangiophyceae</taxon>
        <taxon>Cyanidiales</taxon>
        <taxon>Cyanidiaceae</taxon>
        <taxon>Cyanidium</taxon>
    </lineage>
</organism>
<accession>A0AAV9IRQ9</accession>
<evidence type="ECO:0000259" key="5">
    <source>
        <dbReference type="PROSITE" id="PS50886"/>
    </source>
</evidence>
<dbReference type="Proteomes" id="UP001301350">
    <property type="component" value="Unassembled WGS sequence"/>
</dbReference>
<dbReference type="SUPFAM" id="SSF47616">
    <property type="entry name" value="GST C-terminal domain-like"/>
    <property type="match status" value="1"/>
</dbReference>
<reference evidence="6 7" key="1">
    <citation type="submission" date="2022-07" db="EMBL/GenBank/DDBJ databases">
        <title>Genome-wide signatures of adaptation to extreme environments.</title>
        <authorList>
            <person name="Cho C.H."/>
            <person name="Yoon H.S."/>
        </authorList>
    </citation>
    <scope>NUCLEOTIDE SEQUENCE [LARGE SCALE GENOMIC DNA]</scope>
    <source>
        <strain evidence="6 7">DBV 063 E5</strain>
    </source>
</reference>
<dbReference type="GO" id="GO:0000049">
    <property type="term" value="F:tRNA binding"/>
    <property type="evidence" value="ECO:0007669"/>
    <property type="project" value="UniProtKB-UniRule"/>
</dbReference>
<dbReference type="PROSITE" id="PS50886">
    <property type="entry name" value="TRBD"/>
    <property type="match status" value="1"/>
</dbReference>